<feature type="binding site" evidence="5">
    <location>
        <begin position="221"/>
        <end position="228"/>
    </location>
    <ligand>
        <name>ATP</name>
        <dbReference type="ChEBI" id="CHEBI:30616"/>
    </ligand>
</feature>
<proteinExistence type="predicted"/>
<feature type="domain" description="UvrD-like helicase ATP-binding" evidence="6">
    <location>
        <begin position="200"/>
        <end position="528"/>
    </location>
</feature>
<dbReference type="PANTHER" id="PTHR11070">
    <property type="entry name" value="UVRD / RECB / PCRA DNA HELICASE FAMILY MEMBER"/>
    <property type="match status" value="1"/>
</dbReference>
<keyword evidence="1 5" id="KW-0547">Nucleotide-binding</keyword>
<name>A0ABR8JIC0_9BACT</name>
<keyword evidence="2 5" id="KW-0378">Hydrolase</keyword>
<keyword evidence="3 5" id="KW-0347">Helicase</keyword>
<sequence length="689" mass="79044">MMNATEQEEREYLEEMKEQLMLAVKRVDDSVRQFSDELRQKKQYIHEHQSGMDEADMVAAGQSIDRMAFTGGAAVARKRKLLKLSQSPYFGRVDFASGNTPAAPVYIGVHSFFDEQRRQNLIYDWRAPIASMFYDFELGEASYATPSGTIHGTIELKRQYKIRDGWMEFMLDSDVNIHDDVLQRELAKSSDDKMKNIVATIQRDQNAVIRNETAQVMVIQGVAGSGKTSIALHRIAFLLYRYRETIAAKDILIISPNKVFADYISNVLPELGEEHIPELGMEELAADLLDNRYPFQTFFEQVSALLDHHDAAFIERIRFKSSFEFLSQLNQYLLHIENTYFNVTELRVGPALVPHALIQQKFKGYHRVPLLKRFALVAEDVRAYVRDATKRKLSGREKATIGEAIPRMFKLNNVLELYRDFYRWIGRPELLRMGQRLEYADVFALIYLRLRLEGLTAYDHVKHLLVDEMQDYTPVQYAVLSRLFNCRKTILGDVSQTVNPYSASSAETIERVFPQADIVRLYRSYRSTVEITAFAQRLMPNPHILPLERHGPEPDIRRCHTRDEELETLQQLIIAFRSSGNHSLGIICKTLRQAEQVYEALQASDVHLLTDESTSFKEGAIITTAHLAKGLEFDAVIVPFASARTYKTEVDKSMLYVACTRAMHQLTLTYTGELAGFLVERNVVGHRVT</sequence>
<dbReference type="Pfam" id="PF00580">
    <property type="entry name" value="UvrD-helicase"/>
    <property type="match status" value="1"/>
</dbReference>
<dbReference type="InterPro" id="IPR014016">
    <property type="entry name" value="UvrD-like_ATP-bd"/>
</dbReference>
<dbReference type="PROSITE" id="PS51198">
    <property type="entry name" value="UVRD_HELICASE_ATP_BIND"/>
    <property type="match status" value="1"/>
</dbReference>
<dbReference type="Gene3D" id="3.40.50.300">
    <property type="entry name" value="P-loop containing nucleotide triphosphate hydrolases"/>
    <property type="match status" value="3"/>
</dbReference>
<reference evidence="7 8" key="1">
    <citation type="submission" date="2020-09" db="EMBL/GenBank/DDBJ databases">
        <authorList>
            <person name="Kim M.K."/>
        </authorList>
    </citation>
    <scope>NUCLEOTIDE SEQUENCE [LARGE SCALE GENOMIC DNA]</scope>
    <source>
        <strain evidence="7 8">BT646</strain>
    </source>
</reference>
<evidence type="ECO:0000256" key="3">
    <source>
        <dbReference type="ARBA" id="ARBA00022806"/>
    </source>
</evidence>
<evidence type="ECO:0000313" key="7">
    <source>
        <dbReference type="EMBL" id="MBD2716601.1"/>
    </source>
</evidence>
<evidence type="ECO:0000256" key="4">
    <source>
        <dbReference type="ARBA" id="ARBA00022840"/>
    </source>
</evidence>
<comment type="caution">
    <text evidence="7">The sequence shown here is derived from an EMBL/GenBank/DDBJ whole genome shotgun (WGS) entry which is preliminary data.</text>
</comment>
<dbReference type="Proteomes" id="UP000642468">
    <property type="component" value="Unassembled WGS sequence"/>
</dbReference>
<protein>
    <submittedName>
        <fullName evidence="7">AAA family ATPase</fullName>
    </submittedName>
</protein>
<evidence type="ECO:0000256" key="2">
    <source>
        <dbReference type="ARBA" id="ARBA00022801"/>
    </source>
</evidence>
<evidence type="ECO:0000259" key="6">
    <source>
        <dbReference type="PROSITE" id="PS51198"/>
    </source>
</evidence>
<dbReference type="InterPro" id="IPR027785">
    <property type="entry name" value="UvrD-like_helicase_C"/>
</dbReference>
<dbReference type="PANTHER" id="PTHR11070:SF17">
    <property type="entry name" value="DNA HELICASE IV"/>
    <property type="match status" value="1"/>
</dbReference>
<keyword evidence="4 5" id="KW-0067">ATP-binding</keyword>
<dbReference type="InterPro" id="IPR027417">
    <property type="entry name" value="P-loop_NTPase"/>
</dbReference>
<evidence type="ECO:0000256" key="1">
    <source>
        <dbReference type="ARBA" id="ARBA00022741"/>
    </source>
</evidence>
<dbReference type="Pfam" id="PF13538">
    <property type="entry name" value="UvrD_C_2"/>
    <property type="match status" value="1"/>
</dbReference>
<dbReference type="InterPro" id="IPR000212">
    <property type="entry name" value="DNA_helicase_UvrD/REP"/>
</dbReference>
<evidence type="ECO:0000313" key="8">
    <source>
        <dbReference type="Proteomes" id="UP000642468"/>
    </source>
</evidence>
<dbReference type="SUPFAM" id="SSF52540">
    <property type="entry name" value="P-loop containing nucleoside triphosphate hydrolases"/>
    <property type="match status" value="1"/>
</dbReference>
<gene>
    <name evidence="7" type="ORF">IC231_16260</name>
</gene>
<accession>A0ABR8JIC0</accession>
<keyword evidence="8" id="KW-1185">Reference proteome</keyword>
<dbReference type="EMBL" id="JACWZZ010000004">
    <property type="protein sequence ID" value="MBD2716601.1"/>
    <property type="molecule type" value="Genomic_DNA"/>
</dbReference>
<organism evidence="7 8">
    <name type="scientific">Hymenobacter duratus</name>
    <dbReference type="NCBI Taxonomy" id="2771356"/>
    <lineage>
        <taxon>Bacteria</taxon>
        <taxon>Pseudomonadati</taxon>
        <taxon>Bacteroidota</taxon>
        <taxon>Cytophagia</taxon>
        <taxon>Cytophagales</taxon>
        <taxon>Hymenobacteraceae</taxon>
        <taxon>Hymenobacter</taxon>
    </lineage>
</organism>
<evidence type="ECO:0000256" key="5">
    <source>
        <dbReference type="PROSITE-ProRule" id="PRU00560"/>
    </source>
</evidence>